<evidence type="ECO:0000256" key="2">
    <source>
        <dbReference type="SAM" id="Phobius"/>
    </source>
</evidence>
<dbReference type="AlphaFoldDB" id="A0A1Y6CRT3"/>
<keyword evidence="2" id="KW-0812">Transmembrane</keyword>
<keyword evidence="1" id="KW-0175">Coiled coil</keyword>
<dbReference type="PANTHER" id="PTHR32089">
    <property type="entry name" value="METHYL-ACCEPTING CHEMOTAXIS PROTEIN MCPB"/>
    <property type="match status" value="1"/>
</dbReference>
<organism evidence="4 5">
    <name type="scientific">Tistlia consotensis USBA 355</name>
    <dbReference type="NCBI Taxonomy" id="560819"/>
    <lineage>
        <taxon>Bacteria</taxon>
        <taxon>Pseudomonadati</taxon>
        <taxon>Pseudomonadota</taxon>
        <taxon>Alphaproteobacteria</taxon>
        <taxon>Rhodospirillales</taxon>
        <taxon>Rhodovibrionaceae</taxon>
        <taxon>Tistlia</taxon>
    </lineage>
</organism>
<dbReference type="PROSITE" id="PS50885">
    <property type="entry name" value="HAMP"/>
    <property type="match status" value="1"/>
</dbReference>
<dbReference type="SUPFAM" id="SSF158472">
    <property type="entry name" value="HAMP domain-like"/>
    <property type="match status" value="1"/>
</dbReference>
<keyword evidence="5" id="KW-1185">Reference proteome</keyword>
<sequence length="325" mass="34897">MKFVTNAPILVKSLIAPLLAVVMIVVIGVVFLSTYLDLQQQRQSQMRISSLRSDLQGALLELSSAHLETLKATNWKQSQVDEKLIDKAIAAARASIDKVQSTLERLGAGTGQGEDEQIATFAKQFAAYRQSADQTLTNVPVDAFLALMYLNDTQAKETAAIQTGRKILADIAAADGAIAGEVDSSLRNTLIAVLATAGLAILLSLGAAVLLGRAISRPTTRLTAAMTRLTEGDTSVAIEGTERRDELGRMASAVQVFKENMIRNVELSRQTARQQEERAARAERLQRLTAGFDDKVRSLLEAVARAAGGMNHTSGRLTDTANAAH</sequence>
<dbReference type="GO" id="GO:0007165">
    <property type="term" value="P:signal transduction"/>
    <property type="evidence" value="ECO:0007669"/>
    <property type="project" value="InterPro"/>
</dbReference>
<evidence type="ECO:0000259" key="3">
    <source>
        <dbReference type="PROSITE" id="PS50885"/>
    </source>
</evidence>
<accession>A0A1Y6CRT3</accession>
<feature type="domain" description="HAMP" evidence="3">
    <location>
        <begin position="213"/>
        <end position="266"/>
    </location>
</feature>
<feature type="transmembrane region" description="Helical" evidence="2">
    <location>
        <begin position="14"/>
        <end position="38"/>
    </location>
</feature>
<dbReference type="GO" id="GO:0016020">
    <property type="term" value="C:membrane"/>
    <property type="evidence" value="ECO:0007669"/>
    <property type="project" value="InterPro"/>
</dbReference>
<dbReference type="Pfam" id="PF00672">
    <property type="entry name" value="HAMP"/>
    <property type="match status" value="1"/>
</dbReference>
<feature type="coiled-coil region" evidence="1">
    <location>
        <begin position="258"/>
        <end position="285"/>
    </location>
</feature>
<feature type="non-terminal residue" evidence="4">
    <location>
        <position position="325"/>
    </location>
</feature>
<reference evidence="4 5" key="1">
    <citation type="submission" date="2017-04" db="EMBL/GenBank/DDBJ databases">
        <authorList>
            <person name="Afonso C.L."/>
            <person name="Miller P.J."/>
            <person name="Scott M.A."/>
            <person name="Spackman E."/>
            <person name="Goraichik I."/>
            <person name="Dimitrov K.M."/>
            <person name="Suarez D.L."/>
            <person name="Swayne D.E."/>
        </authorList>
    </citation>
    <scope>NUCLEOTIDE SEQUENCE [LARGE SCALE GENOMIC DNA]</scope>
    <source>
        <strain evidence="4 5">USBA 355</strain>
    </source>
</reference>
<dbReference type="RefSeq" id="WP_143596426.1">
    <property type="nucleotide sequence ID" value="NZ_FWZX01000050.1"/>
</dbReference>
<proteinExistence type="predicted"/>
<keyword evidence="2" id="KW-1133">Transmembrane helix</keyword>
<name>A0A1Y6CRT3_9PROT</name>
<evidence type="ECO:0000313" key="5">
    <source>
        <dbReference type="Proteomes" id="UP000192917"/>
    </source>
</evidence>
<dbReference type="PANTHER" id="PTHR32089:SF112">
    <property type="entry name" value="LYSOZYME-LIKE PROTEIN-RELATED"/>
    <property type="match status" value="1"/>
</dbReference>
<dbReference type="InterPro" id="IPR003660">
    <property type="entry name" value="HAMP_dom"/>
</dbReference>
<dbReference type="STRING" id="560819.SAMN05428998_1501"/>
<dbReference type="CDD" id="cd06225">
    <property type="entry name" value="HAMP"/>
    <property type="match status" value="1"/>
</dbReference>
<evidence type="ECO:0000256" key="1">
    <source>
        <dbReference type="SAM" id="Coils"/>
    </source>
</evidence>
<dbReference type="EMBL" id="FWZX01000050">
    <property type="protein sequence ID" value="SMF83473.1"/>
    <property type="molecule type" value="Genomic_DNA"/>
</dbReference>
<evidence type="ECO:0000313" key="4">
    <source>
        <dbReference type="EMBL" id="SMF83473.1"/>
    </source>
</evidence>
<dbReference type="SMART" id="SM00304">
    <property type="entry name" value="HAMP"/>
    <property type="match status" value="1"/>
</dbReference>
<dbReference type="Proteomes" id="UP000192917">
    <property type="component" value="Unassembled WGS sequence"/>
</dbReference>
<keyword evidence="2" id="KW-0472">Membrane</keyword>
<protein>
    <submittedName>
        <fullName evidence="4">HAMP domain-containing protein</fullName>
    </submittedName>
</protein>
<feature type="transmembrane region" description="Helical" evidence="2">
    <location>
        <begin position="190"/>
        <end position="211"/>
    </location>
</feature>
<gene>
    <name evidence="4" type="ORF">SAMN05428998_1501</name>
</gene>
<dbReference type="Gene3D" id="6.10.340.10">
    <property type="match status" value="1"/>
</dbReference>